<reference evidence="2" key="1">
    <citation type="journal article" date="2018" name="Nat. Microbiol.">
        <title>Leveraging single-cell genomics to expand the fungal tree of life.</title>
        <authorList>
            <person name="Ahrendt S.R."/>
            <person name="Quandt C.A."/>
            <person name="Ciobanu D."/>
            <person name="Clum A."/>
            <person name="Salamov A."/>
            <person name="Andreopoulos B."/>
            <person name="Cheng J.F."/>
            <person name="Woyke T."/>
            <person name="Pelin A."/>
            <person name="Henrissat B."/>
            <person name="Reynolds N.K."/>
            <person name="Benny G.L."/>
            <person name="Smith M.E."/>
            <person name="James T.Y."/>
            <person name="Grigoriev I.V."/>
        </authorList>
    </citation>
    <scope>NUCLEOTIDE SEQUENCE [LARGE SCALE GENOMIC DNA]</scope>
</reference>
<name>A0A4P9WQH8_9FUNG</name>
<dbReference type="Gene3D" id="4.10.1090.10">
    <property type="entry name" value="Endosialidase, domain 4"/>
    <property type="match status" value="1"/>
</dbReference>
<sequence length="379" mass="39559">MTLDGNGTLTINGTTENTGYGTGSLIISGGGSIGSGLSINGTLSLCGTTTGVVNFVAPSSSTSPTFTLPSALPSQSGQVLVSDTNGNLSFTNVNSSLNYTSVSAMNNVASPTNVTGLVMNGPQFSITILVTTANSDSSLSTVTLSQIEGVQQFSNSWTLSQTTTGPSSGVIFSILNSGQIQYTSAYINGWVSTTFQFYSNTEPLQTAVGFASLLITSTTDSTSTTTGCITLAGGIGITDRATLGNALNIFSGGTNGIQIKNGLNSVNNRQLWFTDRSAIIGAQSTDGSTFLPLYTSSNFLPSADNAYTLGTPNNRWSAIYSANGTLQTSDENMKRDIEDLRHDFAGVVTSDDGVLMMNYSQFIAPICKAERIRCRTKET</sequence>
<evidence type="ECO:0000313" key="1">
    <source>
        <dbReference type="EMBL" id="RKO94852.1"/>
    </source>
</evidence>
<keyword evidence="2" id="KW-1185">Reference proteome</keyword>
<dbReference type="InterPro" id="IPR044914">
    <property type="entry name" value="Endosialidase_C_dom_sf"/>
</dbReference>
<dbReference type="AlphaFoldDB" id="A0A4P9WQH8"/>
<dbReference type="Proteomes" id="UP000269721">
    <property type="component" value="Unassembled WGS sequence"/>
</dbReference>
<organism evidence="1 2">
    <name type="scientific">Blyttiomyces helicus</name>
    <dbReference type="NCBI Taxonomy" id="388810"/>
    <lineage>
        <taxon>Eukaryota</taxon>
        <taxon>Fungi</taxon>
        <taxon>Fungi incertae sedis</taxon>
        <taxon>Chytridiomycota</taxon>
        <taxon>Chytridiomycota incertae sedis</taxon>
        <taxon>Chytridiomycetes</taxon>
        <taxon>Chytridiomycetes incertae sedis</taxon>
        <taxon>Blyttiomyces</taxon>
    </lineage>
</organism>
<gene>
    <name evidence="1" type="ORF">BDK51DRAFT_51439</name>
</gene>
<accession>A0A4P9WQH8</accession>
<protein>
    <recommendedName>
        <fullName evidence="3">Peptidase S74 domain-containing protein</fullName>
    </recommendedName>
</protein>
<evidence type="ECO:0000313" key="2">
    <source>
        <dbReference type="Proteomes" id="UP000269721"/>
    </source>
</evidence>
<proteinExistence type="predicted"/>
<evidence type="ECO:0008006" key="3">
    <source>
        <dbReference type="Google" id="ProtNLM"/>
    </source>
</evidence>
<dbReference type="EMBL" id="KZ993809">
    <property type="protein sequence ID" value="RKO94852.1"/>
    <property type="molecule type" value="Genomic_DNA"/>
</dbReference>